<dbReference type="Proteomes" id="UP000613580">
    <property type="component" value="Unassembled WGS sequence"/>
</dbReference>
<evidence type="ECO:0008006" key="4">
    <source>
        <dbReference type="Google" id="ProtNLM"/>
    </source>
</evidence>
<feature type="compositionally biased region" description="Polar residues" evidence="1">
    <location>
        <begin position="7"/>
        <end position="26"/>
    </location>
</feature>
<comment type="caution">
    <text evidence="2">The sequence shown here is derived from an EMBL/GenBank/DDBJ whole genome shotgun (WGS) entry which is preliminary data.</text>
</comment>
<dbReference type="AlphaFoldDB" id="A0A8H6S7N4"/>
<reference evidence="2" key="1">
    <citation type="submission" date="2020-05" db="EMBL/GenBank/DDBJ databases">
        <title>Mycena genomes resolve the evolution of fungal bioluminescence.</title>
        <authorList>
            <person name="Tsai I.J."/>
        </authorList>
    </citation>
    <scope>NUCLEOTIDE SEQUENCE</scope>
    <source>
        <strain evidence="2">110903Hualien_Pintung</strain>
    </source>
</reference>
<dbReference type="GO" id="GO:0006261">
    <property type="term" value="P:DNA-templated DNA replication"/>
    <property type="evidence" value="ECO:0007669"/>
    <property type="project" value="TreeGrafter"/>
</dbReference>
<name>A0A8H6S7N4_MYCCL</name>
<dbReference type="GO" id="GO:0000731">
    <property type="term" value="P:DNA synthesis involved in DNA repair"/>
    <property type="evidence" value="ECO:0007669"/>
    <property type="project" value="InterPro"/>
</dbReference>
<evidence type="ECO:0000313" key="2">
    <source>
        <dbReference type="EMBL" id="KAF7294358.1"/>
    </source>
</evidence>
<dbReference type="PANTHER" id="PTHR14303">
    <property type="entry name" value="DNA POLYMERASE DELTA SUBUNIT 4"/>
    <property type="match status" value="1"/>
</dbReference>
<dbReference type="PANTHER" id="PTHR14303:SF0">
    <property type="entry name" value="DNA POLYMERASE DELTA SUBUNIT 4"/>
    <property type="match status" value="1"/>
</dbReference>
<dbReference type="EMBL" id="JACAZE010000019">
    <property type="protein sequence ID" value="KAF7294358.1"/>
    <property type="molecule type" value="Genomic_DNA"/>
</dbReference>
<evidence type="ECO:0000256" key="1">
    <source>
        <dbReference type="SAM" id="MobiDB-lite"/>
    </source>
</evidence>
<gene>
    <name evidence="2" type="ORF">HMN09_01165100</name>
</gene>
<feature type="compositionally biased region" description="Acidic residues" evidence="1">
    <location>
        <begin position="74"/>
        <end position="97"/>
    </location>
</feature>
<protein>
    <recommendedName>
        <fullName evidence="4">DNA polymerase delta subunit 4</fullName>
    </recommendedName>
</protein>
<dbReference type="GO" id="GO:0003887">
    <property type="term" value="F:DNA-directed DNA polymerase activity"/>
    <property type="evidence" value="ECO:0007669"/>
    <property type="project" value="TreeGrafter"/>
</dbReference>
<dbReference type="Pfam" id="PF04081">
    <property type="entry name" value="DNA_pol_delta_4"/>
    <property type="match status" value="1"/>
</dbReference>
<evidence type="ECO:0000313" key="3">
    <source>
        <dbReference type="Proteomes" id="UP000613580"/>
    </source>
</evidence>
<dbReference type="GO" id="GO:0043625">
    <property type="term" value="C:delta DNA polymerase complex"/>
    <property type="evidence" value="ECO:0007669"/>
    <property type="project" value="TreeGrafter"/>
</dbReference>
<sequence>MPKAAKPSSSLKQATLSFNTSKTTAPVTKKRTTFSDSEDDAKPSSSGARAEKLSSFTTPAKKRVAAVPVKLEDPISDWSEDDQEELIDSEDPNEPIDLDPKDLRWKQSATAAKTKRGNVKLIHAENKTVFDDILRVFDLSYEYGPCIGITRLQRWERAHAMGLSPPVEVHDILVSKQSEDYAQPVFTGLV</sequence>
<dbReference type="InterPro" id="IPR007218">
    <property type="entry name" value="DNA_pol_delta_4"/>
</dbReference>
<proteinExistence type="predicted"/>
<dbReference type="OrthoDB" id="337486at2759"/>
<organism evidence="2 3">
    <name type="scientific">Mycena chlorophos</name>
    <name type="common">Agaric fungus</name>
    <name type="synonym">Agaricus chlorophos</name>
    <dbReference type="NCBI Taxonomy" id="658473"/>
    <lineage>
        <taxon>Eukaryota</taxon>
        <taxon>Fungi</taxon>
        <taxon>Dikarya</taxon>
        <taxon>Basidiomycota</taxon>
        <taxon>Agaricomycotina</taxon>
        <taxon>Agaricomycetes</taxon>
        <taxon>Agaricomycetidae</taxon>
        <taxon>Agaricales</taxon>
        <taxon>Marasmiineae</taxon>
        <taxon>Mycenaceae</taxon>
        <taxon>Mycena</taxon>
    </lineage>
</organism>
<accession>A0A8H6S7N4</accession>
<keyword evidence="3" id="KW-1185">Reference proteome</keyword>
<feature type="region of interest" description="Disordered" evidence="1">
    <location>
        <begin position="1"/>
        <end position="99"/>
    </location>
</feature>